<sequence>MAERQSQVRMMGAVYSKATKVLCWLGPLDERKENAESKAISTIQFLRDFNRSPHFIWGKQEFWLDWTKIATFCRFMDDNSASVINYFGMKSWVANHINHVWETDSTGTAVCTSFVEVLHWARIHHSTDPRDYIYALLSHPRAKVDGSLLIDPNYAITAAQTYTEFALNMIDRTNSLQLLAFVDHPEEPSKLGLPTWVPDWHALNPVAPLRYPTKAAAVIDTYISFNKVGEVKVLKCRGCVIDTVQCISEMIVPRDLTVTTLEKEMLKGIPFLIYHIWDTVVLRDGSPCISLVGFVKSLSLVLSGGYPNVSDSTSGATQEQQKFDFAAFVLDTGISRKDRDLLETMAARGSAQQFIQDMTGTSMCRKVLGTAKGNHIGLGPRIMREGDVCAVIIGAAYPMVLRRYASLYPLVGPALLYGFMNGEAEKLCQNRVIFEQVIEIV</sequence>
<name>A0A9P7Z8X8_9HELO</name>
<gene>
    <name evidence="1" type="ORF">BJ878DRAFT_477402</name>
</gene>
<comment type="caution">
    <text evidence="1">The sequence shown here is derived from an EMBL/GenBank/DDBJ whole genome shotgun (WGS) entry which is preliminary data.</text>
</comment>
<dbReference type="AlphaFoldDB" id="A0A9P7Z8X8"/>
<dbReference type="OrthoDB" id="2288928at2759"/>
<dbReference type="EMBL" id="MU253772">
    <property type="protein sequence ID" value="KAG9247446.1"/>
    <property type="molecule type" value="Genomic_DNA"/>
</dbReference>
<dbReference type="PANTHER" id="PTHR24148:SF64">
    <property type="entry name" value="HETEROKARYON INCOMPATIBILITY DOMAIN-CONTAINING PROTEIN"/>
    <property type="match status" value="1"/>
</dbReference>
<evidence type="ECO:0000313" key="1">
    <source>
        <dbReference type="EMBL" id="KAG9247446.1"/>
    </source>
</evidence>
<evidence type="ECO:0000313" key="2">
    <source>
        <dbReference type="Proteomes" id="UP000887226"/>
    </source>
</evidence>
<organism evidence="1 2">
    <name type="scientific">Calycina marina</name>
    <dbReference type="NCBI Taxonomy" id="1763456"/>
    <lineage>
        <taxon>Eukaryota</taxon>
        <taxon>Fungi</taxon>
        <taxon>Dikarya</taxon>
        <taxon>Ascomycota</taxon>
        <taxon>Pezizomycotina</taxon>
        <taxon>Leotiomycetes</taxon>
        <taxon>Helotiales</taxon>
        <taxon>Pezizellaceae</taxon>
        <taxon>Calycina</taxon>
    </lineage>
</organism>
<accession>A0A9P7Z8X8</accession>
<dbReference type="InterPro" id="IPR052895">
    <property type="entry name" value="HetReg/Transcr_Mod"/>
</dbReference>
<keyword evidence="2" id="KW-1185">Reference proteome</keyword>
<proteinExistence type="predicted"/>
<dbReference type="Proteomes" id="UP000887226">
    <property type="component" value="Unassembled WGS sequence"/>
</dbReference>
<protein>
    <submittedName>
        <fullName evidence="1">HET domain protein</fullName>
    </submittedName>
</protein>
<dbReference type="PANTHER" id="PTHR24148">
    <property type="entry name" value="ANKYRIN REPEAT DOMAIN-CONTAINING PROTEIN 39 HOMOLOG-RELATED"/>
    <property type="match status" value="1"/>
</dbReference>
<reference evidence="1" key="1">
    <citation type="journal article" date="2021" name="IMA Fungus">
        <title>Genomic characterization of three marine fungi, including Emericellopsis atlantica sp. nov. with signatures of a generalist lifestyle and marine biomass degradation.</title>
        <authorList>
            <person name="Hagestad O.C."/>
            <person name="Hou L."/>
            <person name="Andersen J.H."/>
            <person name="Hansen E.H."/>
            <person name="Altermark B."/>
            <person name="Li C."/>
            <person name="Kuhnert E."/>
            <person name="Cox R.J."/>
            <person name="Crous P.W."/>
            <person name="Spatafora J.W."/>
            <person name="Lail K."/>
            <person name="Amirebrahimi M."/>
            <person name="Lipzen A."/>
            <person name="Pangilinan J."/>
            <person name="Andreopoulos W."/>
            <person name="Hayes R.D."/>
            <person name="Ng V."/>
            <person name="Grigoriev I.V."/>
            <person name="Jackson S.A."/>
            <person name="Sutton T.D.S."/>
            <person name="Dobson A.D.W."/>
            <person name="Rama T."/>
        </authorList>
    </citation>
    <scope>NUCLEOTIDE SEQUENCE</scope>
    <source>
        <strain evidence="1">TRa3180A</strain>
    </source>
</reference>